<accession>A0ABT1KTS8</accession>
<dbReference type="PANTHER" id="PTHR43242:SF1">
    <property type="entry name" value="NAD(P)-BINDING ROSSMANN-FOLD SUPERFAMILY PROTEIN"/>
    <property type="match status" value="1"/>
</dbReference>
<dbReference type="InterPro" id="IPR029903">
    <property type="entry name" value="RmlD-like-bd"/>
</dbReference>
<keyword evidence="3" id="KW-1185">Reference proteome</keyword>
<dbReference type="Gene3D" id="3.40.50.720">
    <property type="entry name" value="NAD(P)-binding Rossmann-like Domain"/>
    <property type="match status" value="1"/>
</dbReference>
<name>A0ABT1KTS8_9ACTN</name>
<comment type="caution">
    <text evidence="2">The sequence shown here is derived from an EMBL/GenBank/DDBJ whole genome shotgun (WGS) entry which is preliminary data.</text>
</comment>
<dbReference type="PANTHER" id="PTHR43242">
    <property type="entry name" value="NAD(P)-BINDING ROSSMANN-FOLD SUPERFAMILY PROTEIN"/>
    <property type="match status" value="1"/>
</dbReference>
<dbReference type="RefSeq" id="WP_254180297.1">
    <property type="nucleotide sequence ID" value="NZ_JANARS010000002.1"/>
</dbReference>
<dbReference type="Proteomes" id="UP001204524">
    <property type="component" value="Unassembled WGS sequence"/>
</dbReference>
<proteinExistence type="predicted"/>
<evidence type="ECO:0000259" key="1">
    <source>
        <dbReference type="Pfam" id="PF04321"/>
    </source>
</evidence>
<feature type="domain" description="RmlD-like substrate binding" evidence="1">
    <location>
        <begin position="1"/>
        <end position="241"/>
    </location>
</feature>
<evidence type="ECO:0000313" key="2">
    <source>
        <dbReference type="EMBL" id="MCP3421062.1"/>
    </source>
</evidence>
<evidence type="ECO:0000313" key="3">
    <source>
        <dbReference type="Proteomes" id="UP001204524"/>
    </source>
</evidence>
<reference evidence="2 3" key="1">
    <citation type="submission" date="2022-06" db="EMBL/GenBank/DDBJ databases">
        <authorList>
            <person name="So Y."/>
        </authorList>
    </citation>
    <scope>NUCLEOTIDE SEQUENCE [LARGE SCALE GENOMIC DNA]</scope>
    <source>
        <strain evidence="2 3">STR3</strain>
    </source>
</reference>
<dbReference type="InterPro" id="IPR036291">
    <property type="entry name" value="NAD(P)-bd_dom_sf"/>
</dbReference>
<dbReference type="SUPFAM" id="SSF51735">
    <property type="entry name" value="NAD(P)-binding Rossmann-fold domains"/>
    <property type="match status" value="1"/>
</dbReference>
<gene>
    <name evidence="2" type="ORF">NCI01_04575</name>
</gene>
<organism evidence="2 3">
    <name type="scientific">Nocardioides pinisoli</name>
    <dbReference type="NCBI Taxonomy" id="2950279"/>
    <lineage>
        <taxon>Bacteria</taxon>
        <taxon>Bacillati</taxon>
        <taxon>Actinomycetota</taxon>
        <taxon>Actinomycetes</taxon>
        <taxon>Propionibacteriales</taxon>
        <taxon>Nocardioidaceae</taxon>
        <taxon>Nocardioides</taxon>
    </lineage>
</organism>
<protein>
    <submittedName>
        <fullName evidence="2">Sugar nucleotide-binding protein</fullName>
    </submittedName>
</protein>
<sequence>MRLLVTGGRTGYLGRHVVAAASAHDVVAVGSADCDVRDRAAVERLLDDVAPDAVVHTAYVQSDRDVTATGAAHVAQAAARVGARLVLVSSDVVFGGRPEPYDETARPDPVSAYGEAKVEAERAALGSGADVAVARTSLILGDGESKHERLFRTLALGGDGALFEDERRCPVHVADLAAALVELAGNDVRGVLHLGGADATSRLELGRLVVRRDGLDPDALRGGRRADLPDPGPVDVRLDSSLARRVLTTRLRGAEEFLTP</sequence>
<dbReference type="Pfam" id="PF04321">
    <property type="entry name" value="RmlD_sub_bind"/>
    <property type="match status" value="1"/>
</dbReference>
<dbReference type="EMBL" id="JANARS010000002">
    <property type="protein sequence ID" value="MCP3421062.1"/>
    <property type="molecule type" value="Genomic_DNA"/>
</dbReference>